<dbReference type="EMBL" id="CM042036">
    <property type="protein sequence ID" value="KAI3744451.1"/>
    <property type="molecule type" value="Genomic_DNA"/>
</dbReference>
<sequence>MNSPTPLSFLFFFIFFALFITPSISKSPSLSLSTTSLSKSNNSVTVNWSGVDSPSQLDWLGIYSPPDSSLRNYIGYLYLNASPTWQSGLGSITIPLINLRSKYKIRIFRWTESEIIPTRQDHDHNPLPQPKHLLAETEEFGFGSGHGPDQIHLALTGGSGEMRVMFVSGGGEESVVRYGLGSGQMDREVGTRVGRYEREDMCDAPANNSVGWRDPGFIHDKVIWSLERSTSIRWEVMQRVGATLSASFHQTKIQVKR</sequence>
<reference evidence="2" key="1">
    <citation type="journal article" date="2022" name="Mol. Ecol. Resour.">
        <title>The genomes of chicory, endive, great burdock and yacon provide insights into Asteraceae palaeo-polyploidization history and plant inulin production.</title>
        <authorList>
            <person name="Fan W."/>
            <person name="Wang S."/>
            <person name="Wang H."/>
            <person name="Wang A."/>
            <person name="Jiang F."/>
            <person name="Liu H."/>
            <person name="Zhao H."/>
            <person name="Xu D."/>
            <person name="Zhang Y."/>
        </authorList>
    </citation>
    <scope>NUCLEOTIDE SEQUENCE [LARGE SCALE GENOMIC DNA]</scope>
    <source>
        <strain evidence="2">cv. Yunnan</strain>
    </source>
</reference>
<organism evidence="1 2">
    <name type="scientific">Smallanthus sonchifolius</name>
    <dbReference type="NCBI Taxonomy" id="185202"/>
    <lineage>
        <taxon>Eukaryota</taxon>
        <taxon>Viridiplantae</taxon>
        <taxon>Streptophyta</taxon>
        <taxon>Embryophyta</taxon>
        <taxon>Tracheophyta</taxon>
        <taxon>Spermatophyta</taxon>
        <taxon>Magnoliopsida</taxon>
        <taxon>eudicotyledons</taxon>
        <taxon>Gunneridae</taxon>
        <taxon>Pentapetalae</taxon>
        <taxon>asterids</taxon>
        <taxon>campanulids</taxon>
        <taxon>Asterales</taxon>
        <taxon>Asteraceae</taxon>
        <taxon>Asteroideae</taxon>
        <taxon>Heliantheae alliance</taxon>
        <taxon>Millerieae</taxon>
        <taxon>Smallanthus</taxon>
    </lineage>
</organism>
<name>A0ACB9DD94_9ASTR</name>
<proteinExistence type="predicted"/>
<dbReference type="Proteomes" id="UP001056120">
    <property type="component" value="Linkage Group LG19"/>
</dbReference>
<evidence type="ECO:0000313" key="1">
    <source>
        <dbReference type="EMBL" id="KAI3744451.1"/>
    </source>
</evidence>
<comment type="caution">
    <text evidence="1">The sequence shown here is derived from an EMBL/GenBank/DDBJ whole genome shotgun (WGS) entry which is preliminary data.</text>
</comment>
<evidence type="ECO:0000313" key="2">
    <source>
        <dbReference type="Proteomes" id="UP001056120"/>
    </source>
</evidence>
<accession>A0ACB9DD94</accession>
<gene>
    <name evidence="1" type="ORF">L1987_57532</name>
</gene>
<keyword evidence="2" id="KW-1185">Reference proteome</keyword>
<protein>
    <submittedName>
        <fullName evidence="1">Uncharacterized protein</fullName>
    </submittedName>
</protein>
<reference evidence="1 2" key="2">
    <citation type="journal article" date="2022" name="Mol. Ecol. Resour.">
        <title>The genomes of chicory, endive, great burdock and yacon provide insights into Asteraceae paleo-polyploidization history and plant inulin production.</title>
        <authorList>
            <person name="Fan W."/>
            <person name="Wang S."/>
            <person name="Wang H."/>
            <person name="Wang A."/>
            <person name="Jiang F."/>
            <person name="Liu H."/>
            <person name="Zhao H."/>
            <person name="Xu D."/>
            <person name="Zhang Y."/>
        </authorList>
    </citation>
    <scope>NUCLEOTIDE SEQUENCE [LARGE SCALE GENOMIC DNA]</scope>
    <source>
        <strain evidence="2">cv. Yunnan</strain>
        <tissue evidence="1">Leaves</tissue>
    </source>
</reference>